<keyword evidence="1" id="KW-1133">Transmembrane helix</keyword>
<feature type="transmembrane region" description="Helical" evidence="1">
    <location>
        <begin position="12"/>
        <end position="34"/>
    </location>
</feature>
<dbReference type="eggNOG" id="ENOG5032DXU">
    <property type="taxonomic scope" value="Bacteria"/>
</dbReference>
<proteinExistence type="predicted"/>
<dbReference type="Proteomes" id="UP000005522">
    <property type="component" value="Chromosome"/>
</dbReference>
<evidence type="ECO:0000313" key="2">
    <source>
        <dbReference type="EMBL" id="AIA55447.1"/>
    </source>
</evidence>
<gene>
    <name evidence="2" type="ORF">Acaty_c1583</name>
</gene>
<feature type="transmembrane region" description="Helical" evidence="1">
    <location>
        <begin position="46"/>
        <end position="70"/>
    </location>
</feature>
<keyword evidence="1" id="KW-0472">Membrane</keyword>
<evidence type="ECO:0000313" key="3">
    <source>
        <dbReference type="Proteomes" id="UP000005522"/>
    </source>
</evidence>
<organism evidence="2 3">
    <name type="scientific">Acidithiobacillus caldus (strain ATCC 51756 / DSM 8584 / KU)</name>
    <dbReference type="NCBI Taxonomy" id="637389"/>
    <lineage>
        <taxon>Bacteria</taxon>
        <taxon>Pseudomonadati</taxon>
        <taxon>Pseudomonadota</taxon>
        <taxon>Acidithiobacillia</taxon>
        <taxon>Acidithiobacillales</taxon>
        <taxon>Acidithiobacillaceae</taxon>
        <taxon>Acidithiobacillus</taxon>
    </lineage>
</organism>
<accession>A0A059ZZV1</accession>
<dbReference type="AlphaFoldDB" id="A0A059ZZV1"/>
<sequence length="71" mass="7289">MFIYPLSFSGMTIAWIMVGTLLGMVAGAVSGMVIGGKALGDYKLAAMMGSMYSTMPVLPGIVIGVIVLAIC</sequence>
<evidence type="ECO:0000256" key="1">
    <source>
        <dbReference type="SAM" id="Phobius"/>
    </source>
</evidence>
<name>A0A059ZZV1_ACICK</name>
<dbReference type="HOGENOM" id="CLU_199483_0_0_6"/>
<dbReference type="EMBL" id="CP005986">
    <property type="protein sequence ID" value="AIA55447.1"/>
    <property type="molecule type" value="Genomic_DNA"/>
</dbReference>
<dbReference type="KEGG" id="acz:Acaty_c1583"/>
<protein>
    <submittedName>
        <fullName evidence="2">Uncharacterized protein</fullName>
    </submittedName>
</protein>
<reference evidence="2 3" key="1">
    <citation type="journal article" date="2009" name="J. Bacteriol.">
        <title>Draft genome sequence of the extremely acidophilic bacterium Acidithiobacillus caldus ATCC 51756 reveals metabolic versatility in the genus Acidithiobacillus.</title>
        <authorList>
            <person name="Valdes J."/>
            <person name="Quatrini R."/>
            <person name="Hallberg K."/>
            <person name="Dopson M."/>
            <person name="Valenzuela P.D."/>
            <person name="Holmes D.S."/>
        </authorList>
    </citation>
    <scope>NUCLEOTIDE SEQUENCE [LARGE SCALE GENOMIC DNA]</scope>
    <source>
        <strain evidence="3">ATCC 51756 / DSM 8584 / KU</strain>
    </source>
</reference>
<keyword evidence="1" id="KW-0812">Transmembrane</keyword>